<gene>
    <name evidence="1" type="ORF">TPA0598_07_07670</name>
</gene>
<proteinExistence type="predicted"/>
<sequence>MACHSAPPTGRLRPVLRITAHSADRFLTRPIGHALTAAPAEAPPVQVFATGSGGRLGLGAAQQIAKSTGCASGVWVLLTEKPDLAVECWTVLGFRRCRMAPLAEFPRQCAMASGTAGAAL</sequence>
<evidence type="ECO:0000313" key="2">
    <source>
        <dbReference type="Proteomes" id="UP000048965"/>
    </source>
</evidence>
<keyword evidence="2" id="KW-1185">Reference proteome</keyword>
<dbReference type="Proteomes" id="UP000048965">
    <property type="component" value="Unassembled WGS sequence"/>
</dbReference>
<reference evidence="2" key="1">
    <citation type="submission" date="2014-09" db="EMBL/GenBank/DDBJ databases">
        <title>Whole genome shotgun sequence of Streptomyces sp. NBRC 110027.</title>
        <authorList>
            <person name="Komaki H."/>
            <person name="Ichikawa N."/>
            <person name="Katano-Makiyama Y."/>
            <person name="Hosoyama A."/>
            <person name="Hashimoto M."/>
            <person name="Uohara A."/>
            <person name="Kitahashi Y."/>
            <person name="Ohji S."/>
            <person name="Kimura A."/>
            <person name="Yamazoe A."/>
            <person name="Igarashi Y."/>
            <person name="Fujita N."/>
        </authorList>
    </citation>
    <scope>NUCLEOTIDE SEQUENCE [LARGE SCALE GENOMIC DNA]</scope>
    <source>
        <strain evidence="2">NBRC 110027</strain>
    </source>
</reference>
<protein>
    <submittedName>
        <fullName evidence="1">Uncharacterized protein</fullName>
    </submittedName>
</protein>
<organism evidence="1 2">
    <name type="scientific">Streptomyces lydicamycinicus</name>
    <dbReference type="NCBI Taxonomy" id="1546107"/>
    <lineage>
        <taxon>Bacteria</taxon>
        <taxon>Bacillati</taxon>
        <taxon>Actinomycetota</taxon>
        <taxon>Actinomycetes</taxon>
        <taxon>Kitasatosporales</taxon>
        <taxon>Streptomycetaceae</taxon>
        <taxon>Streptomyces</taxon>
    </lineage>
</organism>
<dbReference type="AlphaFoldDB" id="A0A0N7YMA2"/>
<name>A0A0N7YMA2_9ACTN</name>
<dbReference type="EMBL" id="BBNO01000007">
    <property type="protein sequence ID" value="GAO11043.1"/>
    <property type="molecule type" value="Genomic_DNA"/>
</dbReference>
<reference evidence="1 2" key="2">
    <citation type="journal article" date="2015" name="Stand. Genomic Sci.">
        <title>Draft genome sequence of marine-derived Streptomyces sp. TP-A0598, a producer of anti-MRSA antibiotic lydicamycins.</title>
        <authorList>
            <person name="Komaki H."/>
            <person name="Ichikawa N."/>
            <person name="Hosoyama A."/>
            <person name="Fujita N."/>
            <person name="Igarashi Y."/>
        </authorList>
    </citation>
    <scope>NUCLEOTIDE SEQUENCE [LARGE SCALE GENOMIC DNA]</scope>
    <source>
        <strain evidence="1 2">NBRC 110027</strain>
    </source>
</reference>
<comment type="caution">
    <text evidence="1">The sequence shown here is derived from an EMBL/GenBank/DDBJ whole genome shotgun (WGS) entry which is preliminary data.</text>
</comment>
<accession>A0A0N7YMA2</accession>
<evidence type="ECO:0000313" key="1">
    <source>
        <dbReference type="EMBL" id="GAO11043.1"/>
    </source>
</evidence>